<evidence type="ECO:0000313" key="2">
    <source>
        <dbReference type="EMBL" id="QEE29248.1"/>
    </source>
</evidence>
<evidence type="ECO:0000256" key="1">
    <source>
        <dbReference type="SAM" id="Phobius"/>
    </source>
</evidence>
<proteinExistence type="predicted"/>
<evidence type="ECO:0000313" key="3">
    <source>
        <dbReference type="Proteomes" id="UP000321820"/>
    </source>
</evidence>
<keyword evidence="1" id="KW-0472">Membrane</keyword>
<keyword evidence="1" id="KW-1133">Transmembrane helix</keyword>
<gene>
    <name evidence="2" type="ORF">FTW19_15340</name>
</gene>
<dbReference type="Proteomes" id="UP000321820">
    <property type="component" value="Chromosome"/>
</dbReference>
<dbReference type="AlphaFoldDB" id="A0A5B9EAQ7"/>
<sequence>MSLSTFSDWLCIVGFVLGLPTVVATYLQAVKARRIAEANRRELIFSQDCLEFVLDTGDFVNLVPLEQLHTVPKPGDVVLLPGDGLEAGAGPYRVERIEYIFATEDDPEKARQPRQAKLTKAVAHVTNLLDGGWD</sequence>
<feature type="transmembrane region" description="Helical" evidence="1">
    <location>
        <begin position="6"/>
        <end position="27"/>
    </location>
</feature>
<dbReference type="OrthoDB" id="122561at2"/>
<dbReference type="EMBL" id="CP042806">
    <property type="protein sequence ID" value="QEE29248.1"/>
    <property type="molecule type" value="Genomic_DNA"/>
</dbReference>
<accession>A0A5B9EAQ7</accession>
<name>A0A5B9EAQ7_9BACT</name>
<dbReference type="RefSeq" id="WP_147648442.1">
    <property type="nucleotide sequence ID" value="NZ_CP042806.1"/>
</dbReference>
<keyword evidence="3" id="KW-1185">Reference proteome</keyword>
<keyword evidence="1" id="KW-0812">Transmembrane</keyword>
<dbReference type="KEGG" id="talb:FTW19_15340"/>
<organism evidence="2 3">
    <name type="scientific">Terriglobus albidus</name>
    <dbReference type="NCBI Taxonomy" id="1592106"/>
    <lineage>
        <taxon>Bacteria</taxon>
        <taxon>Pseudomonadati</taxon>
        <taxon>Acidobacteriota</taxon>
        <taxon>Terriglobia</taxon>
        <taxon>Terriglobales</taxon>
        <taxon>Acidobacteriaceae</taxon>
        <taxon>Terriglobus</taxon>
    </lineage>
</organism>
<reference evidence="2 3" key="1">
    <citation type="submission" date="2019-08" db="EMBL/GenBank/DDBJ databases">
        <title>Complete genome sequence of Terriglobus albidus strain ORNL.</title>
        <authorList>
            <person name="Podar M."/>
        </authorList>
    </citation>
    <scope>NUCLEOTIDE SEQUENCE [LARGE SCALE GENOMIC DNA]</scope>
    <source>
        <strain evidence="2 3">ORNL</strain>
    </source>
</reference>
<protein>
    <submittedName>
        <fullName evidence="2">Uncharacterized protein</fullName>
    </submittedName>
</protein>